<sequence length="484" mass="53896">MSCHPLHVFRSLSPDIFPDPSDIHQLSEPPIFQTAVPSQPPHTPLPHSHFSGFAQVSPYTWSPISTLSLYPGQSSSQTYPRQAWSHYEYLQAQSQVHSTSGAHQSSTTSASASSSAAQSTNTRKHVSQASQGARTNVCMRTSASNKENPNGASASSSSSTFPATPSGAGPMPSLSAKTPPPAHPTYARENIFRSTMQKEAPANSGATDVWFFISPSSNKDVPVDQLPQKIYKECPKQCKGKWLICRWCTSRTSRRGIWKNGLSNTTNIQHHLQVHHLQEYHNLVIKFKLKGWEILEHGKNSRMSSSCQPGEPFLVEKFWELLTQWIVVDDQELRDLFLYVGVELSNGDIPHRTKLTDIIFEQFEVEWKKMIQELKELDIIECWNDYTGYASNNGTMMQGLQSQLRAQNVEFSEHGNIICCFPHVINIAVKTALSRLGKVELDEGDDDVTAAEIYKLLPPSLPGVKPMPRASIPPLGIPKIHCLL</sequence>
<gene>
    <name evidence="2" type="ORF">C8R41DRAFT_921712</name>
</gene>
<feature type="compositionally biased region" description="Low complexity" evidence="1">
    <location>
        <begin position="97"/>
        <end position="120"/>
    </location>
</feature>
<accession>A0ABQ8VAJ2</accession>
<protein>
    <submittedName>
        <fullName evidence="2">Uncharacterized protein</fullName>
    </submittedName>
</protein>
<dbReference type="EMBL" id="JANVFT010000054">
    <property type="protein sequence ID" value="KAJ4484462.1"/>
    <property type="molecule type" value="Genomic_DNA"/>
</dbReference>
<dbReference type="Proteomes" id="UP001150217">
    <property type="component" value="Unassembled WGS sequence"/>
</dbReference>
<feature type="region of interest" description="Disordered" evidence="1">
    <location>
        <begin position="95"/>
        <end position="186"/>
    </location>
</feature>
<organism evidence="2 3">
    <name type="scientific">Lentinula lateritia</name>
    <dbReference type="NCBI Taxonomy" id="40482"/>
    <lineage>
        <taxon>Eukaryota</taxon>
        <taxon>Fungi</taxon>
        <taxon>Dikarya</taxon>
        <taxon>Basidiomycota</taxon>
        <taxon>Agaricomycotina</taxon>
        <taxon>Agaricomycetes</taxon>
        <taxon>Agaricomycetidae</taxon>
        <taxon>Agaricales</taxon>
        <taxon>Marasmiineae</taxon>
        <taxon>Omphalotaceae</taxon>
        <taxon>Lentinula</taxon>
    </lineage>
</organism>
<name>A0ABQ8VAJ2_9AGAR</name>
<reference evidence="2" key="1">
    <citation type="submission" date="2022-08" db="EMBL/GenBank/DDBJ databases">
        <title>A Global Phylogenomic Analysis of the Shiitake Genus Lentinula.</title>
        <authorList>
            <consortium name="DOE Joint Genome Institute"/>
            <person name="Sierra-Patev S."/>
            <person name="Min B."/>
            <person name="Naranjo-Ortiz M."/>
            <person name="Looney B."/>
            <person name="Konkel Z."/>
            <person name="Slot J.C."/>
            <person name="Sakamoto Y."/>
            <person name="Steenwyk J.L."/>
            <person name="Rokas A."/>
            <person name="Carro J."/>
            <person name="Camarero S."/>
            <person name="Ferreira P."/>
            <person name="Molpeceres G."/>
            <person name="Ruiz-Duenas F.J."/>
            <person name="Serrano A."/>
            <person name="Henrissat B."/>
            <person name="Drula E."/>
            <person name="Hughes K.W."/>
            <person name="Mata J.L."/>
            <person name="Ishikawa N.K."/>
            <person name="Vargas-Isla R."/>
            <person name="Ushijima S."/>
            <person name="Smith C.A."/>
            <person name="Ahrendt S."/>
            <person name="Andreopoulos W."/>
            <person name="He G."/>
            <person name="Labutti K."/>
            <person name="Lipzen A."/>
            <person name="Ng V."/>
            <person name="Riley R."/>
            <person name="Sandor L."/>
            <person name="Barry K."/>
            <person name="Martinez A.T."/>
            <person name="Xiao Y."/>
            <person name="Gibbons J.G."/>
            <person name="Terashima K."/>
            <person name="Grigoriev I.V."/>
            <person name="Hibbett D.S."/>
        </authorList>
    </citation>
    <scope>NUCLEOTIDE SEQUENCE</scope>
    <source>
        <strain evidence="2">RHP3577 ss4</strain>
    </source>
</reference>
<comment type="caution">
    <text evidence="2">The sequence shown here is derived from an EMBL/GenBank/DDBJ whole genome shotgun (WGS) entry which is preliminary data.</text>
</comment>
<evidence type="ECO:0000313" key="3">
    <source>
        <dbReference type="Proteomes" id="UP001150217"/>
    </source>
</evidence>
<feature type="compositionally biased region" description="Low complexity" evidence="1">
    <location>
        <begin position="151"/>
        <end position="168"/>
    </location>
</feature>
<proteinExistence type="predicted"/>
<feature type="compositionally biased region" description="Polar residues" evidence="1">
    <location>
        <begin position="127"/>
        <end position="150"/>
    </location>
</feature>
<evidence type="ECO:0000313" key="2">
    <source>
        <dbReference type="EMBL" id="KAJ4484462.1"/>
    </source>
</evidence>
<keyword evidence="3" id="KW-1185">Reference proteome</keyword>
<evidence type="ECO:0000256" key="1">
    <source>
        <dbReference type="SAM" id="MobiDB-lite"/>
    </source>
</evidence>